<dbReference type="Proteomes" id="UP001597124">
    <property type="component" value="Unassembled WGS sequence"/>
</dbReference>
<dbReference type="RefSeq" id="WP_381488570.1">
    <property type="nucleotide sequence ID" value="NZ_JBHTIK010000004.1"/>
</dbReference>
<reference evidence="2" key="1">
    <citation type="journal article" date="2019" name="Int. J. Syst. Evol. Microbiol.">
        <title>The Global Catalogue of Microorganisms (GCM) 10K type strain sequencing project: providing services to taxonomists for standard genome sequencing and annotation.</title>
        <authorList>
            <consortium name="The Broad Institute Genomics Platform"/>
            <consortium name="The Broad Institute Genome Sequencing Center for Infectious Disease"/>
            <person name="Wu L."/>
            <person name="Ma J."/>
        </authorList>
    </citation>
    <scope>NUCLEOTIDE SEQUENCE [LARGE SCALE GENOMIC DNA]</scope>
    <source>
        <strain evidence="2">CCUG 52537</strain>
    </source>
</reference>
<accession>A0ABW3C2T6</accession>
<sequence>MADPALEAALAAQAPIVFGAIRIDMDGIDGRTGPLALLDGSGEVTINSELHVGRDATFGTIDSISVINEAEGEEAPEISLTLLPASGASATSLASPLMQGRQVSIMLGALNPATGAPIGQPEVIFLGEIDVPTLRAKEGSHAVEFTITSVFERLFEVEDGSRAQDGWHQSFHPGELGFNFMSGTNKNLYWGAKPPPRSYTSGVGGIPGLPGGFGGFGGIGFY</sequence>
<keyword evidence="2" id="KW-1185">Reference proteome</keyword>
<comment type="caution">
    <text evidence="1">The sequence shown here is derived from an EMBL/GenBank/DDBJ whole genome shotgun (WGS) entry which is preliminary data.</text>
</comment>
<proteinExistence type="predicted"/>
<dbReference type="EMBL" id="JBHTIK010000004">
    <property type="protein sequence ID" value="MFD0848205.1"/>
    <property type="molecule type" value="Genomic_DNA"/>
</dbReference>
<protein>
    <submittedName>
        <fullName evidence="1">Uncharacterized protein</fullName>
    </submittedName>
</protein>
<evidence type="ECO:0000313" key="1">
    <source>
        <dbReference type="EMBL" id="MFD0848205.1"/>
    </source>
</evidence>
<organism evidence="1 2">
    <name type="scientific">Sphingosinicella xenopeptidilytica</name>
    <dbReference type="NCBI Taxonomy" id="364098"/>
    <lineage>
        <taxon>Bacteria</taxon>
        <taxon>Pseudomonadati</taxon>
        <taxon>Pseudomonadota</taxon>
        <taxon>Alphaproteobacteria</taxon>
        <taxon>Sphingomonadales</taxon>
        <taxon>Sphingosinicellaceae</taxon>
        <taxon>Sphingosinicella</taxon>
    </lineage>
</organism>
<name>A0ABW3C2T6_SPHXN</name>
<evidence type="ECO:0000313" key="2">
    <source>
        <dbReference type="Proteomes" id="UP001597124"/>
    </source>
</evidence>
<gene>
    <name evidence="1" type="ORF">ACFQ00_07715</name>
</gene>